<dbReference type="InterPro" id="IPR038389">
    <property type="entry name" value="PSMG2_sf"/>
</dbReference>
<keyword evidence="3" id="KW-0143">Chaperone</keyword>
<protein>
    <recommendedName>
        <fullName evidence="2">Proteasome assembly chaperone 1</fullName>
    </recommendedName>
</protein>
<evidence type="ECO:0000313" key="4">
    <source>
        <dbReference type="EMBL" id="CAI2378695.1"/>
    </source>
</evidence>
<accession>A0AAD2D3D5</accession>
<proteinExistence type="inferred from homology"/>
<dbReference type="PANTHER" id="PTHR15069">
    <property type="entry name" value="PROTEASOME ASSEMBLY CHAPERONE 1"/>
    <property type="match status" value="1"/>
</dbReference>
<name>A0AAD2D3D5_EUPCR</name>
<evidence type="ECO:0000313" key="5">
    <source>
        <dbReference type="Proteomes" id="UP001295684"/>
    </source>
</evidence>
<dbReference type="PANTHER" id="PTHR15069:SF1">
    <property type="entry name" value="PROTEASOME ASSEMBLY CHAPERONE 1"/>
    <property type="match status" value="1"/>
</dbReference>
<comment type="similarity">
    <text evidence="1">Belongs to the PSMG1 family.</text>
</comment>
<dbReference type="GO" id="GO:0070628">
    <property type="term" value="F:proteasome binding"/>
    <property type="evidence" value="ECO:0007669"/>
    <property type="project" value="TreeGrafter"/>
</dbReference>
<sequence>MAKYVPDELETKLEQDARKKFNFEIQPVWEEGKAYEETKTESLIHATFGNASAFFEILTEGEVDHVVDYVKVKQPDEEEEKKETKSKEDVLVKVYKSTKADSFFIIPEDDISDKYAKVISRIILSWLKPARIFLFDSMYKTAYASFDYIGDANILKFAKTSTVTDDLSKHGAEPIEVTNGISGLNGSLLTHSEIHRIPCLYLVSIIDSYEYTLETFGSYKGALSLVPAVKSHISKISDLAKRSSYKPTLKKYNQKKHNIYN</sequence>
<dbReference type="Gene3D" id="3.40.50.10900">
    <property type="entry name" value="PAC-like subunit"/>
    <property type="match status" value="1"/>
</dbReference>
<comment type="caution">
    <text evidence="4">The sequence shown here is derived from an EMBL/GenBank/DDBJ whole genome shotgun (WGS) entry which is preliminary data.</text>
</comment>
<gene>
    <name evidence="4" type="ORF">ECRASSUSDP1_LOCUS20094</name>
</gene>
<keyword evidence="5" id="KW-1185">Reference proteome</keyword>
<dbReference type="EMBL" id="CAMPGE010020452">
    <property type="protein sequence ID" value="CAI2378695.1"/>
    <property type="molecule type" value="Genomic_DNA"/>
</dbReference>
<reference evidence="4" key="1">
    <citation type="submission" date="2023-07" db="EMBL/GenBank/DDBJ databases">
        <authorList>
            <consortium name="AG Swart"/>
            <person name="Singh M."/>
            <person name="Singh A."/>
            <person name="Seah K."/>
            <person name="Emmerich C."/>
        </authorList>
    </citation>
    <scope>NUCLEOTIDE SEQUENCE</scope>
    <source>
        <strain evidence="4">DP1</strain>
    </source>
</reference>
<evidence type="ECO:0000256" key="2">
    <source>
        <dbReference type="ARBA" id="ARBA00019180"/>
    </source>
</evidence>
<dbReference type="GO" id="GO:0080129">
    <property type="term" value="P:proteasome core complex assembly"/>
    <property type="evidence" value="ECO:0007669"/>
    <property type="project" value="TreeGrafter"/>
</dbReference>
<organism evidence="4 5">
    <name type="scientific">Euplotes crassus</name>
    <dbReference type="NCBI Taxonomy" id="5936"/>
    <lineage>
        <taxon>Eukaryota</taxon>
        <taxon>Sar</taxon>
        <taxon>Alveolata</taxon>
        <taxon>Ciliophora</taxon>
        <taxon>Intramacronucleata</taxon>
        <taxon>Spirotrichea</taxon>
        <taxon>Hypotrichia</taxon>
        <taxon>Euplotida</taxon>
        <taxon>Euplotidae</taxon>
        <taxon>Moneuplotes</taxon>
    </lineage>
</organism>
<dbReference type="InterPro" id="IPR016565">
    <property type="entry name" value="Proteasome_assmbl_chp_1"/>
</dbReference>
<evidence type="ECO:0000256" key="1">
    <source>
        <dbReference type="ARBA" id="ARBA00005261"/>
    </source>
</evidence>
<evidence type="ECO:0000256" key="3">
    <source>
        <dbReference type="ARBA" id="ARBA00023186"/>
    </source>
</evidence>
<dbReference type="AlphaFoldDB" id="A0AAD2D3D5"/>
<dbReference type="Proteomes" id="UP001295684">
    <property type="component" value="Unassembled WGS sequence"/>
</dbReference>
<dbReference type="GO" id="GO:0005783">
    <property type="term" value="C:endoplasmic reticulum"/>
    <property type="evidence" value="ECO:0007669"/>
    <property type="project" value="InterPro"/>
</dbReference>